<organism evidence="7 8">
    <name type="scientific">Ruania alba</name>
    <dbReference type="NCBI Taxonomy" id="648782"/>
    <lineage>
        <taxon>Bacteria</taxon>
        <taxon>Bacillati</taxon>
        <taxon>Actinomycetota</taxon>
        <taxon>Actinomycetes</taxon>
        <taxon>Micrococcales</taxon>
        <taxon>Ruaniaceae</taxon>
        <taxon>Ruania</taxon>
    </lineage>
</organism>
<feature type="signal peptide" evidence="6">
    <location>
        <begin position="1"/>
        <end position="20"/>
    </location>
</feature>
<keyword evidence="8" id="KW-1185">Reference proteome</keyword>
<dbReference type="InterPro" id="IPR050490">
    <property type="entry name" value="Bact_solute-bd_prot1"/>
</dbReference>
<gene>
    <name evidence="7" type="ORF">SAMN04488554_3705</name>
</gene>
<dbReference type="Proteomes" id="UP000199220">
    <property type="component" value="Unassembled WGS sequence"/>
</dbReference>
<keyword evidence="4 6" id="KW-0732">Signal</keyword>
<dbReference type="SUPFAM" id="SSF53850">
    <property type="entry name" value="Periplasmic binding protein-like II"/>
    <property type="match status" value="1"/>
</dbReference>
<protein>
    <submittedName>
        <fullName evidence="7">Carbohydrate ABC transporter substrate-binding protein, CUT1 family</fullName>
    </submittedName>
</protein>
<dbReference type="EMBL" id="FNTX01000002">
    <property type="protein sequence ID" value="SEE93677.1"/>
    <property type="molecule type" value="Genomic_DNA"/>
</dbReference>
<comment type="subcellular location">
    <subcellularLocation>
        <location evidence="1">Cell envelope</location>
    </subcellularLocation>
</comment>
<evidence type="ECO:0000313" key="7">
    <source>
        <dbReference type="EMBL" id="SEE93677.1"/>
    </source>
</evidence>
<dbReference type="OrthoDB" id="1650177at2"/>
<dbReference type="InterPro" id="IPR006059">
    <property type="entry name" value="SBP"/>
</dbReference>
<evidence type="ECO:0000313" key="8">
    <source>
        <dbReference type="Proteomes" id="UP000199220"/>
    </source>
</evidence>
<evidence type="ECO:0000256" key="3">
    <source>
        <dbReference type="ARBA" id="ARBA00022448"/>
    </source>
</evidence>
<dbReference type="STRING" id="648782.SAMN04488554_3705"/>
<dbReference type="Pfam" id="PF01547">
    <property type="entry name" value="SBP_bac_1"/>
    <property type="match status" value="1"/>
</dbReference>
<keyword evidence="5" id="KW-0175">Coiled coil</keyword>
<evidence type="ECO:0000256" key="4">
    <source>
        <dbReference type="ARBA" id="ARBA00022729"/>
    </source>
</evidence>
<reference evidence="8" key="1">
    <citation type="submission" date="2016-10" db="EMBL/GenBank/DDBJ databases">
        <authorList>
            <person name="Varghese N."/>
            <person name="Submissions S."/>
        </authorList>
    </citation>
    <scope>NUCLEOTIDE SEQUENCE [LARGE SCALE GENOMIC DNA]</scope>
    <source>
        <strain evidence="8">DSM 21368</strain>
    </source>
</reference>
<evidence type="ECO:0000256" key="1">
    <source>
        <dbReference type="ARBA" id="ARBA00004196"/>
    </source>
</evidence>
<feature type="coiled-coil region" evidence="5">
    <location>
        <begin position="48"/>
        <end position="75"/>
    </location>
</feature>
<evidence type="ECO:0000256" key="6">
    <source>
        <dbReference type="SAM" id="SignalP"/>
    </source>
</evidence>
<evidence type="ECO:0000256" key="5">
    <source>
        <dbReference type="SAM" id="Coils"/>
    </source>
</evidence>
<dbReference type="RefSeq" id="WP_089774513.1">
    <property type="nucleotide sequence ID" value="NZ_FNTX01000002.1"/>
</dbReference>
<dbReference type="PANTHER" id="PTHR43649:SF31">
    <property type="entry name" value="SN-GLYCEROL-3-PHOSPHATE-BINDING PERIPLASMIC PROTEIN UGPB"/>
    <property type="match status" value="1"/>
</dbReference>
<evidence type="ECO:0000256" key="2">
    <source>
        <dbReference type="ARBA" id="ARBA00008520"/>
    </source>
</evidence>
<dbReference type="GO" id="GO:0030313">
    <property type="term" value="C:cell envelope"/>
    <property type="evidence" value="ECO:0007669"/>
    <property type="project" value="UniProtKB-SubCell"/>
</dbReference>
<keyword evidence="3" id="KW-0813">Transport</keyword>
<feature type="chain" id="PRO_5038356538" evidence="6">
    <location>
        <begin position="21"/>
        <end position="423"/>
    </location>
</feature>
<dbReference type="AlphaFoldDB" id="A0A1H5MY78"/>
<comment type="similarity">
    <text evidence="2">Belongs to the bacterial solute-binding protein 1 family.</text>
</comment>
<dbReference type="PANTHER" id="PTHR43649">
    <property type="entry name" value="ARABINOSE-BINDING PROTEIN-RELATED"/>
    <property type="match status" value="1"/>
</dbReference>
<dbReference type="Gene3D" id="3.40.190.10">
    <property type="entry name" value="Periplasmic binding protein-like II"/>
    <property type="match status" value="1"/>
</dbReference>
<proteinExistence type="inferred from homology"/>
<sequence length="423" mass="44546">MKITRSLAALTAAGSAVALAACGTPSGSSGGSGGDGDSATTSIVWDMWAGSEDDIADLEAQLAIAQEENPDLDISLQHAPWNDYFTKLTTNLASGNVACVTSMNGQRLSGYHEAFLPLGEEELEIAGIDPADFTDGALDIMSYDGTLYGMPYDAAAMLVFYNKDRFAEAGLDEPQAGWTFDDFDAALEGLGADGTAFGMGMGEFQWMALPIARAGVQPVDESGALDLTNPAFVDASEWYASIAADGYGSIPPSASDTGWGEQEYQAGNVAMAVDGTWNAVSYLNNEAGFSAGMVDMPSQDGERLGLVLGSGYGISADCENPEEALRVLGSLVGETAQDQIASSGRSYPARVDSQPLYFESLDEAVRDEVRAAFEAVFTGLEGQRSTDDWAQVNEALQPNLVTVYTGQSTIADVLEQTQQQFGE</sequence>
<dbReference type="PROSITE" id="PS51257">
    <property type="entry name" value="PROKAR_LIPOPROTEIN"/>
    <property type="match status" value="1"/>
</dbReference>
<name>A0A1H5MY78_9MICO</name>
<accession>A0A1H5MY78</accession>